<feature type="compositionally biased region" description="Basic and acidic residues" evidence="1">
    <location>
        <begin position="18"/>
        <end position="48"/>
    </location>
</feature>
<dbReference type="Proteomes" id="UP000250235">
    <property type="component" value="Unassembled WGS sequence"/>
</dbReference>
<evidence type="ECO:0000313" key="3">
    <source>
        <dbReference type="Proteomes" id="UP000250235"/>
    </source>
</evidence>
<evidence type="ECO:0000313" key="2">
    <source>
        <dbReference type="EMBL" id="KZV20654.1"/>
    </source>
</evidence>
<sequence length="65" mass="7194">MNSTTMQLAQPQAPGSDQFHKETVTSKARSDSPRQDDWNKSDHDDGGTRRWHGGARRRTVVSAAA</sequence>
<proteinExistence type="predicted"/>
<dbReference type="EMBL" id="KV015588">
    <property type="protein sequence ID" value="KZV20654.1"/>
    <property type="molecule type" value="Genomic_DNA"/>
</dbReference>
<protein>
    <submittedName>
        <fullName evidence="2">Eukaryotic translation initiation factor 3 subunit A-like</fullName>
    </submittedName>
</protein>
<feature type="compositionally biased region" description="Basic residues" evidence="1">
    <location>
        <begin position="49"/>
        <end position="59"/>
    </location>
</feature>
<dbReference type="AlphaFoldDB" id="A0A2Z7ANF4"/>
<keyword evidence="2" id="KW-0648">Protein biosynthesis</keyword>
<keyword evidence="3" id="KW-1185">Reference proteome</keyword>
<gene>
    <name evidence="2" type="ORF">F511_16337</name>
</gene>
<evidence type="ECO:0000256" key="1">
    <source>
        <dbReference type="SAM" id="MobiDB-lite"/>
    </source>
</evidence>
<feature type="region of interest" description="Disordered" evidence="1">
    <location>
        <begin position="1"/>
        <end position="65"/>
    </location>
</feature>
<feature type="compositionally biased region" description="Polar residues" evidence="1">
    <location>
        <begin position="1"/>
        <end position="15"/>
    </location>
</feature>
<organism evidence="2 3">
    <name type="scientific">Dorcoceras hygrometricum</name>
    <dbReference type="NCBI Taxonomy" id="472368"/>
    <lineage>
        <taxon>Eukaryota</taxon>
        <taxon>Viridiplantae</taxon>
        <taxon>Streptophyta</taxon>
        <taxon>Embryophyta</taxon>
        <taxon>Tracheophyta</taxon>
        <taxon>Spermatophyta</taxon>
        <taxon>Magnoliopsida</taxon>
        <taxon>eudicotyledons</taxon>
        <taxon>Gunneridae</taxon>
        <taxon>Pentapetalae</taxon>
        <taxon>asterids</taxon>
        <taxon>lamiids</taxon>
        <taxon>Lamiales</taxon>
        <taxon>Gesneriaceae</taxon>
        <taxon>Didymocarpoideae</taxon>
        <taxon>Trichosporeae</taxon>
        <taxon>Loxocarpinae</taxon>
        <taxon>Dorcoceras</taxon>
    </lineage>
</organism>
<dbReference type="GO" id="GO:0003743">
    <property type="term" value="F:translation initiation factor activity"/>
    <property type="evidence" value="ECO:0007669"/>
    <property type="project" value="UniProtKB-KW"/>
</dbReference>
<keyword evidence="2" id="KW-0396">Initiation factor</keyword>
<reference evidence="2 3" key="1">
    <citation type="journal article" date="2015" name="Proc. Natl. Acad. Sci. U.S.A.">
        <title>The resurrection genome of Boea hygrometrica: A blueprint for survival of dehydration.</title>
        <authorList>
            <person name="Xiao L."/>
            <person name="Yang G."/>
            <person name="Zhang L."/>
            <person name="Yang X."/>
            <person name="Zhao S."/>
            <person name="Ji Z."/>
            <person name="Zhou Q."/>
            <person name="Hu M."/>
            <person name="Wang Y."/>
            <person name="Chen M."/>
            <person name="Xu Y."/>
            <person name="Jin H."/>
            <person name="Xiao X."/>
            <person name="Hu G."/>
            <person name="Bao F."/>
            <person name="Hu Y."/>
            <person name="Wan P."/>
            <person name="Li L."/>
            <person name="Deng X."/>
            <person name="Kuang T."/>
            <person name="Xiang C."/>
            <person name="Zhu J.K."/>
            <person name="Oliver M.J."/>
            <person name="He Y."/>
        </authorList>
    </citation>
    <scope>NUCLEOTIDE SEQUENCE [LARGE SCALE GENOMIC DNA]</scope>
    <source>
        <strain evidence="3">cv. XS01</strain>
    </source>
</reference>
<accession>A0A2Z7ANF4</accession>
<name>A0A2Z7ANF4_9LAMI</name>